<reference evidence="1" key="1">
    <citation type="submission" date="2019-07" db="EMBL/GenBank/DDBJ databases">
        <title>Genomic Encyclopedia of Type Strains, Phase IV (KMG-IV): sequencing the most valuable type-strain genomes for metagenomic binning, comparative biology and taxonomic classification.</title>
        <authorList>
            <person name="Goeker M."/>
        </authorList>
    </citation>
    <scope>NUCLEOTIDE SEQUENCE</scope>
    <source>
        <strain evidence="1">DSM 44596</strain>
    </source>
</reference>
<protein>
    <submittedName>
        <fullName evidence="1">Uncharacterized protein</fullName>
    </submittedName>
</protein>
<sequence length="48" mass="5680">MRTYAERRPIEFEKRTISGHFIDPQPRCRDASTMTLPDLANMMHTPYP</sequence>
<comment type="caution">
    <text evidence="1">The sequence shown here is derived from an EMBL/GenBank/DDBJ whole genome shotgun (WGS) entry which is preliminary data.</text>
</comment>
<dbReference type="AlphaFoldDB" id="A0A652YH81"/>
<accession>A0A652YH81</accession>
<organism evidence="1">
    <name type="scientific">Nocardia globerula</name>
    <dbReference type="NCBI Taxonomy" id="1818"/>
    <lineage>
        <taxon>Bacteria</taxon>
        <taxon>Bacillati</taxon>
        <taxon>Actinomycetota</taxon>
        <taxon>Actinomycetes</taxon>
        <taxon>Mycobacteriales</taxon>
        <taxon>Nocardiaceae</taxon>
        <taxon>Nocardia</taxon>
    </lineage>
</organism>
<name>A0A652YH81_NOCGL</name>
<evidence type="ECO:0000313" key="1">
    <source>
        <dbReference type="EMBL" id="TYQ00611.1"/>
    </source>
</evidence>
<gene>
    <name evidence="1" type="ORF">FNL38_11433</name>
</gene>
<proteinExistence type="predicted"/>
<dbReference type="EMBL" id="VNIQ01000014">
    <property type="protein sequence ID" value="TYQ00611.1"/>
    <property type="molecule type" value="Genomic_DNA"/>
</dbReference>